<accession>A0A3G8JQI8</accession>
<evidence type="ECO:0000313" key="3">
    <source>
        <dbReference type="Proteomes" id="UP000271469"/>
    </source>
</evidence>
<keyword evidence="3" id="KW-1185">Reference proteome</keyword>
<gene>
    <name evidence="2" type="ORF">D7316_03776</name>
</gene>
<protein>
    <submittedName>
        <fullName evidence="2">Uncharacterized protein</fullName>
    </submittedName>
</protein>
<dbReference type="KEGG" id="gom:D7316_03776"/>
<feature type="transmembrane region" description="Helical" evidence="1">
    <location>
        <begin position="20"/>
        <end position="43"/>
    </location>
</feature>
<reference evidence="2 3" key="1">
    <citation type="submission" date="2018-11" db="EMBL/GenBank/DDBJ databases">
        <title>Gordonia insulae sp. nov., isolated from an island soil.</title>
        <authorList>
            <person name="Kim Y.S."/>
            <person name="Kim S.B."/>
        </authorList>
    </citation>
    <scope>NUCLEOTIDE SEQUENCE [LARGE SCALE GENOMIC DNA]</scope>
    <source>
        <strain evidence="2 3">MMS17-SY073</strain>
    </source>
</reference>
<evidence type="ECO:0000313" key="2">
    <source>
        <dbReference type="EMBL" id="AZG47168.1"/>
    </source>
</evidence>
<keyword evidence="1" id="KW-1133">Transmembrane helix</keyword>
<dbReference type="EMBL" id="CP033972">
    <property type="protein sequence ID" value="AZG47168.1"/>
    <property type="molecule type" value="Genomic_DNA"/>
</dbReference>
<keyword evidence="1" id="KW-0472">Membrane</keyword>
<dbReference type="Proteomes" id="UP000271469">
    <property type="component" value="Chromosome"/>
</dbReference>
<sequence length="92" mass="10284">MEATDAEREERSPLLRPYSLKLFLVSIPISYALFMIAFWGIGIVPHRGPGATGLGASFAVVSLWYALSCYVWIPLTWLASSFGIAMFDRRAR</sequence>
<name>A0A3G8JQI8_9ACTN</name>
<evidence type="ECO:0000256" key="1">
    <source>
        <dbReference type="SAM" id="Phobius"/>
    </source>
</evidence>
<proteinExistence type="predicted"/>
<dbReference type="AlphaFoldDB" id="A0A3G8JQI8"/>
<keyword evidence="1" id="KW-0812">Transmembrane</keyword>
<feature type="transmembrane region" description="Helical" evidence="1">
    <location>
        <begin position="63"/>
        <end position="87"/>
    </location>
</feature>
<organism evidence="2 3">
    <name type="scientific">Gordonia insulae</name>
    <dbReference type="NCBI Taxonomy" id="2420509"/>
    <lineage>
        <taxon>Bacteria</taxon>
        <taxon>Bacillati</taxon>
        <taxon>Actinomycetota</taxon>
        <taxon>Actinomycetes</taxon>
        <taxon>Mycobacteriales</taxon>
        <taxon>Gordoniaceae</taxon>
        <taxon>Gordonia</taxon>
    </lineage>
</organism>